<evidence type="ECO:0000313" key="2">
    <source>
        <dbReference type="EMBL" id="EDQ85606.1"/>
    </source>
</evidence>
<dbReference type="SUPFAM" id="SSF56219">
    <property type="entry name" value="DNase I-like"/>
    <property type="match status" value="1"/>
</dbReference>
<evidence type="ECO:0000313" key="3">
    <source>
        <dbReference type="Proteomes" id="UP000001357"/>
    </source>
</evidence>
<dbReference type="PANTHER" id="PTHR12121:SF34">
    <property type="entry name" value="PROTEIN ANGEL"/>
    <property type="match status" value="1"/>
</dbReference>
<dbReference type="GO" id="GO:0003730">
    <property type="term" value="F:mRNA 3'-UTR binding"/>
    <property type="evidence" value="ECO:0000318"/>
    <property type="project" value="GO_Central"/>
</dbReference>
<dbReference type="Gene3D" id="3.60.10.10">
    <property type="entry name" value="Endonuclease/exonuclease/phosphatase"/>
    <property type="match status" value="1"/>
</dbReference>
<sequence>MALHHQHLKRCLTAIKAVDERLHVIESQDMTQLEPNPTNIRLVTYNVLADCYVRHHLRNEEKRKHYFGDIPEEHLQWSHRWPCIQQEVRRLKGDIVCMQEVEFAKFDDEFCPFMQSLGYDRCIMQNDTNREPDHPVGVAIFLRSARFEVTKEHHRSRALILGLQDRVTSTSLALANCHLIAQASREADRLRQAESVMRLVERLNADATVVLGDFNDEEHTRCVRYVLQQTLALRAGAPHAQALEAQGQSVFASTSSSGGPEGEAPAEEESDAEGDATEATEASAAADEVVASLDGHRLLMYSAYENVDLFTFVARYLVSRMDHVLLSSNCELVARHAPFAPETRDAVLAHLLPSAQHGSDHLPVAVEVRIDREVVCRAATPETDRVDPALYMTSELVAEWQQLLRQAPPRPKGGKPTGAELARLKAFAEDKRQLLATLPESARPLLKRVTLETDPATVVKSS</sequence>
<dbReference type="InterPro" id="IPR050410">
    <property type="entry name" value="CCR4/nocturin_mRNA_transcr"/>
</dbReference>
<dbReference type="RefSeq" id="XP_001749555.1">
    <property type="nucleotide sequence ID" value="XM_001749503.1"/>
</dbReference>
<feature type="compositionally biased region" description="Acidic residues" evidence="1">
    <location>
        <begin position="264"/>
        <end position="278"/>
    </location>
</feature>
<dbReference type="Proteomes" id="UP000001357">
    <property type="component" value="Unassembled WGS sequence"/>
</dbReference>
<name>A9VA55_MONBE</name>
<dbReference type="AlphaFoldDB" id="A9VA55"/>
<dbReference type="eggNOG" id="KOG2338">
    <property type="taxonomic scope" value="Eukaryota"/>
</dbReference>
<dbReference type="InterPro" id="IPR036691">
    <property type="entry name" value="Endo/exonu/phosph_ase_sf"/>
</dbReference>
<evidence type="ECO:0000256" key="1">
    <source>
        <dbReference type="SAM" id="MobiDB-lite"/>
    </source>
</evidence>
<dbReference type="PANTHER" id="PTHR12121">
    <property type="entry name" value="CARBON CATABOLITE REPRESSOR PROTEIN 4"/>
    <property type="match status" value="1"/>
</dbReference>
<dbReference type="KEGG" id="mbr:MONBRDRAFT_34194"/>
<proteinExistence type="predicted"/>
<feature type="region of interest" description="Disordered" evidence="1">
    <location>
        <begin position="247"/>
        <end position="285"/>
    </location>
</feature>
<accession>A9VA55</accession>
<protein>
    <recommendedName>
        <fullName evidence="4">Endonuclease/exonuclease/phosphatase domain-containing protein</fullName>
    </recommendedName>
</protein>
<dbReference type="STRING" id="81824.A9VA55"/>
<dbReference type="InParanoid" id="A9VA55"/>
<keyword evidence="3" id="KW-1185">Reference proteome</keyword>
<reference evidence="2 3" key="1">
    <citation type="journal article" date="2008" name="Nature">
        <title>The genome of the choanoflagellate Monosiga brevicollis and the origin of metazoans.</title>
        <authorList>
            <consortium name="JGI Sequencing"/>
            <person name="King N."/>
            <person name="Westbrook M.J."/>
            <person name="Young S.L."/>
            <person name="Kuo A."/>
            <person name="Abedin M."/>
            <person name="Chapman J."/>
            <person name="Fairclough S."/>
            <person name="Hellsten U."/>
            <person name="Isogai Y."/>
            <person name="Letunic I."/>
            <person name="Marr M."/>
            <person name="Pincus D."/>
            <person name="Putnam N."/>
            <person name="Rokas A."/>
            <person name="Wright K.J."/>
            <person name="Zuzow R."/>
            <person name="Dirks W."/>
            <person name="Good M."/>
            <person name="Goodstein D."/>
            <person name="Lemons D."/>
            <person name="Li W."/>
            <person name="Lyons J.B."/>
            <person name="Morris A."/>
            <person name="Nichols S."/>
            <person name="Richter D.J."/>
            <person name="Salamov A."/>
            <person name="Bork P."/>
            <person name="Lim W.A."/>
            <person name="Manning G."/>
            <person name="Miller W.T."/>
            <person name="McGinnis W."/>
            <person name="Shapiro H."/>
            <person name="Tjian R."/>
            <person name="Grigoriev I.V."/>
            <person name="Rokhsar D."/>
        </authorList>
    </citation>
    <scope>NUCLEOTIDE SEQUENCE [LARGE SCALE GENOMIC DNA]</scope>
    <source>
        <strain evidence="3">MX1 / ATCC 50154</strain>
    </source>
</reference>
<dbReference type="EMBL" id="CH991572">
    <property type="protein sequence ID" value="EDQ85606.1"/>
    <property type="molecule type" value="Genomic_DNA"/>
</dbReference>
<evidence type="ECO:0008006" key="4">
    <source>
        <dbReference type="Google" id="ProtNLM"/>
    </source>
</evidence>
<dbReference type="GeneID" id="5894773"/>
<gene>
    <name evidence="2" type="ORF">MONBRDRAFT_34194</name>
</gene>
<organism evidence="2 3">
    <name type="scientific">Monosiga brevicollis</name>
    <name type="common">Choanoflagellate</name>
    <dbReference type="NCBI Taxonomy" id="81824"/>
    <lineage>
        <taxon>Eukaryota</taxon>
        <taxon>Choanoflagellata</taxon>
        <taxon>Craspedida</taxon>
        <taxon>Salpingoecidae</taxon>
        <taxon>Monosiga</taxon>
    </lineage>
</organism>